<protein>
    <submittedName>
        <fullName evidence="3 4">Uncharacterized protein</fullName>
    </submittedName>
</protein>
<dbReference type="Proteomes" id="UP000011715">
    <property type="component" value="Unassembled WGS sequence"/>
</dbReference>
<reference evidence="5" key="1">
    <citation type="submission" date="2010-05" db="EMBL/GenBank/DDBJ databases">
        <title>The genome sequence of Magnaporthe poae strain ATCC 64411.</title>
        <authorList>
            <person name="Ma L.-J."/>
            <person name="Dead R."/>
            <person name="Young S."/>
            <person name="Zeng Q."/>
            <person name="Koehrsen M."/>
            <person name="Alvarado L."/>
            <person name="Berlin A."/>
            <person name="Chapman S.B."/>
            <person name="Chen Z."/>
            <person name="Freedman E."/>
            <person name="Gellesch M."/>
            <person name="Goldberg J."/>
            <person name="Griggs A."/>
            <person name="Gujja S."/>
            <person name="Heilman E.R."/>
            <person name="Heiman D."/>
            <person name="Hepburn T."/>
            <person name="Howarth C."/>
            <person name="Jen D."/>
            <person name="Larson L."/>
            <person name="Mehta T."/>
            <person name="Neiman D."/>
            <person name="Pearson M."/>
            <person name="Roberts A."/>
            <person name="Saif S."/>
            <person name="Shea T."/>
            <person name="Shenoy N."/>
            <person name="Sisk P."/>
            <person name="Stolte C."/>
            <person name="Sykes S."/>
            <person name="Walk T."/>
            <person name="White J."/>
            <person name="Yandava C."/>
            <person name="Haas B."/>
            <person name="Nusbaum C."/>
            <person name="Birren B."/>
        </authorList>
    </citation>
    <scope>NUCLEOTIDE SEQUENCE [LARGE SCALE GENOMIC DNA]</scope>
    <source>
        <strain evidence="5">ATCC 64411 / 73-15</strain>
    </source>
</reference>
<reference evidence="3" key="3">
    <citation type="submission" date="2011-03" db="EMBL/GenBank/DDBJ databases">
        <title>Annotation of Magnaporthe poae ATCC 64411.</title>
        <authorList>
            <person name="Ma L.-J."/>
            <person name="Dead R."/>
            <person name="Young S.K."/>
            <person name="Zeng Q."/>
            <person name="Gargeya S."/>
            <person name="Fitzgerald M."/>
            <person name="Haas B."/>
            <person name="Abouelleil A."/>
            <person name="Alvarado L."/>
            <person name="Arachchi H.M."/>
            <person name="Berlin A."/>
            <person name="Brown A."/>
            <person name="Chapman S.B."/>
            <person name="Chen Z."/>
            <person name="Dunbar C."/>
            <person name="Freedman E."/>
            <person name="Gearin G."/>
            <person name="Gellesch M."/>
            <person name="Goldberg J."/>
            <person name="Griggs A."/>
            <person name="Gujja S."/>
            <person name="Heiman D."/>
            <person name="Howarth C."/>
            <person name="Larson L."/>
            <person name="Lui A."/>
            <person name="MacDonald P.J.P."/>
            <person name="Mehta T."/>
            <person name="Montmayeur A."/>
            <person name="Murphy C."/>
            <person name="Neiman D."/>
            <person name="Pearson M."/>
            <person name="Priest M."/>
            <person name="Roberts A."/>
            <person name="Saif S."/>
            <person name="Shea T."/>
            <person name="Shenoy N."/>
            <person name="Sisk P."/>
            <person name="Stolte C."/>
            <person name="Sykes S."/>
            <person name="Yandava C."/>
            <person name="Wortman J."/>
            <person name="Nusbaum C."/>
            <person name="Birren B."/>
        </authorList>
    </citation>
    <scope>NUCLEOTIDE SEQUENCE</scope>
    <source>
        <strain evidence="3">ATCC 64411</strain>
    </source>
</reference>
<reference evidence="4" key="5">
    <citation type="submission" date="2015-06" db="UniProtKB">
        <authorList>
            <consortium name="EnsemblFungi"/>
        </authorList>
    </citation>
    <scope>IDENTIFICATION</scope>
    <source>
        <strain evidence="4">ATCC 64411</strain>
    </source>
</reference>
<feature type="compositionally biased region" description="Basic residues" evidence="1">
    <location>
        <begin position="64"/>
        <end position="81"/>
    </location>
</feature>
<dbReference type="EMBL" id="GL876966">
    <property type="protein sequence ID" value="KLU82321.1"/>
    <property type="molecule type" value="Genomic_DNA"/>
</dbReference>
<reference evidence="3" key="2">
    <citation type="submission" date="2010-05" db="EMBL/GenBank/DDBJ databases">
        <title>The Genome Sequence of Magnaporthe poae strain ATCC 64411.</title>
        <authorList>
            <consortium name="The Broad Institute Genome Sequencing Platform"/>
            <consortium name="Broad Institute Genome Sequencing Center for Infectious Disease"/>
            <person name="Ma L.-J."/>
            <person name="Dead R."/>
            <person name="Young S."/>
            <person name="Zeng Q."/>
            <person name="Koehrsen M."/>
            <person name="Alvarado L."/>
            <person name="Berlin A."/>
            <person name="Chapman S.B."/>
            <person name="Chen Z."/>
            <person name="Freedman E."/>
            <person name="Gellesch M."/>
            <person name="Goldberg J."/>
            <person name="Griggs A."/>
            <person name="Gujja S."/>
            <person name="Heilman E.R."/>
            <person name="Heiman D."/>
            <person name="Hepburn T."/>
            <person name="Howarth C."/>
            <person name="Jen D."/>
            <person name="Larson L."/>
            <person name="Mehta T."/>
            <person name="Neiman D."/>
            <person name="Pearson M."/>
            <person name="Roberts A."/>
            <person name="Saif S."/>
            <person name="Shea T."/>
            <person name="Shenoy N."/>
            <person name="Sisk P."/>
            <person name="Stolte C."/>
            <person name="Sykes S."/>
            <person name="Walk T."/>
            <person name="White J."/>
            <person name="Yandava C."/>
            <person name="Haas B."/>
            <person name="Nusbaum C."/>
            <person name="Birren B."/>
        </authorList>
    </citation>
    <scope>NUCLEOTIDE SEQUENCE</scope>
    <source>
        <strain evidence="3">ATCC 64411</strain>
    </source>
</reference>
<name>A0A0C4DNK2_MAGP6</name>
<accession>A0A0C4DNK2</accession>
<evidence type="ECO:0000313" key="3">
    <source>
        <dbReference type="EMBL" id="KLU82321.1"/>
    </source>
</evidence>
<feature type="compositionally biased region" description="Low complexity" evidence="1">
    <location>
        <begin position="82"/>
        <end position="102"/>
    </location>
</feature>
<evidence type="ECO:0000256" key="2">
    <source>
        <dbReference type="SAM" id="SignalP"/>
    </source>
</evidence>
<dbReference type="AlphaFoldDB" id="A0A0C4DNK2"/>
<sequence>MHLPFFTRIATVGLTLSAAVALAAPISIRPDAADAGLTLGSGDIATHVLPIDATSDNLNVLEPRRRKGRGRRRGRKGRRIGRPTAATDPAAPVAPGTDVPAPETAKERDDKPAAAEGEENLPEANDETNQDAAGDDAVGEDVAGEDAAGEDAAGEDAVGEDSADLEDKQ</sequence>
<organism evidence="4 5">
    <name type="scientific">Magnaporthiopsis poae (strain ATCC 64411 / 73-15)</name>
    <name type="common">Kentucky bluegrass fungus</name>
    <name type="synonym">Magnaporthe poae</name>
    <dbReference type="NCBI Taxonomy" id="644358"/>
    <lineage>
        <taxon>Eukaryota</taxon>
        <taxon>Fungi</taxon>
        <taxon>Dikarya</taxon>
        <taxon>Ascomycota</taxon>
        <taxon>Pezizomycotina</taxon>
        <taxon>Sordariomycetes</taxon>
        <taxon>Sordariomycetidae</taxon>
        <taxon>Magnaporthales</taxon>
        <taxon>Magnaporthaceae</taxon>
        <taxon>Magnaporthiopsis</taxon>
    </lineage>
</organism>
<feature type="compositionally biased region" description="Basic and acidic residues" evidence="1">
    <location>
        <begin position="104"/>
        <end position="113"/>
    </location>
</feature>
<dbReference type="STRING" id="644358.A0A0C4DNK2"/>
<keyword evidence="2" id="KW-0732">Signal</keyword>
<dbReference type="EnsemblFungi" id="MAPG_01394T0">
    <property type="protein sequence ID" value="MAPG_01394T0"/>
    <property type="gene ID" value="MAPG_01394"/>
</dbReference>
<evidence type="ECO:0000256" key="1">
    <source>
        <dbReference type="SAM" id="MobiDB-lite"/>
    </source>
</evidence>
<evidence type="ECO:0000313" key="4">
    <source>
        <dbReference type="EnsemblFungi" id="MAPG_01394T0"/>
    </source>
</evidence>
<feature type="region of interest" description="Disordered" evidence="1">
    <location>
        <begin position="61"/>
        <end position="169"/>
    </location>
</feature>
<reference evidence="4" key="4">
    <citation type="journal article" date="2015" name="G3 (Bethesda)">
        <title>Genome sequences of three phytopathogenic species of the Magnaporthaceae family of fungi.</title>
        <authorList>
            <person name="Okagaki L.H."/>
            <person name="Nunes C.C."/>
            <person name="Sailsbery J."/>
            <person name="Clay B."/>
            <person name="Brown D."/>
            <person name="John T."/>
            <person name="Oh Y."/>
            <person name="Young N."/>
            <person name="Fitzgerald M."/>
            <person name="Haas B.J."/>
            <person name="Zeng Q."/>
            <person name="Young S."/>
            <person name="Adiconis X."/>
            <person name="Fan L."/>
            <person name="Levin J.Z."/>
            <person name="Mitchell T.K."/>
            <person name="Okubara P.A."/>
            <person name="Farman M.L."/>
            <person name="Kohn L.M."/>
            <person name="Birren B."/>
            <person name="Ma L.-J."/>
            <person name="Dean R.A."/>
        </authorList>
    </citation>
    <scope>NUCLEOTIDE SEQUENCE</scope>
    <source>
        <strain evidence="4">ATCC 64411 / 73-15</strain>
    </source>
</reference>
<evidence type="ECO:0000313" key="5">
    <source>
        <dbReference type="Proteomes" id="UP000011715"/>
    </source>
</evidence>
<feature type="compositionally biased region" description="Acidic residues" evidence="1">
    <location>
        <begin position="116"/>
        <end position="169"/>
    </location>
</feature>
<feature type="signal peptide" evidence="2">
    <location>
        <begin position="1"/>
        <end position="23"/>
    </location>
</feature>
<dbReference type="VEuPathDB" id="FungiDB:MAPG_01394"/>
<keyword evidence="5" id="KW-1185">Reference proteome</keyword>
<dbReference type="EMBL" id="ADBL01000335">
    <property type="status" value="NOT_ANNOTATED_CDS"/>
    <property type="molecule type" value="Genomic_DNA"/>
</dbReference>
<proteinExistence type="predicted"/>
<feature type="chain" id="PRO_5009385185" evidence="2">
    <location>
        <begin position="24"/>
        <end position="169"/>
    </location>
</feature>
<gene>
    <name evidence="3" type="ORF">MAPG_01394</name>
</gene>